<evidence type="ECO:0000313" key="2">
    <source>
        <dbReference type="Proteomes" id="UP000224563"/>
    </source>
</evidence>
<dbReference type="EMBL" id="PDYG01000021">
    <property type="protein sequence ID" value="PHU37946.1"/>
    <property type="molecule type" value="Genomic_DNA"/>
</dbReference>
<reference evidence="1 2" key="1">
    <citation type="submission" date="2017-10" db="EMBL/GenBank/DDBJ databases">
        <title>Resolving the taxonomy of Roseburia spp., Eubacterium rectale and Agathobacter spp. through phylogenomic analysis.</title>
        <authorList>
            <person name="Sheridan P.O."/>
            <person name="Walker A.W."/>
            <person name="Duncan S.H."/>
            <person name="Scott K.P."/>
            <person name="Toole P.W.O."/>
            <person name="Luis P."/>
            <person name="Flint H.J."/>
        </authorList>
    </citation>
    <scope>NUCLEOTIDE SEQUENCE [LARGE SCALE GENOMIC DNA]</scope>
    <source>
        <strain evidence="1 2">JK623</strain>
    </source>
</reference>
<accession>A0A2G3E3T8</accession>
<organism evidence="1 2">
    <name type="scientific">Agathobacter ruminis</name>
    <dbReference type="NCBI Taxonomy" id="1712665"/>
    <lineage>
        <taxon>Bacteria</taxon>
        <taxon>Bacillati</taxon>
        <taxon>Bacillota</taxon>
        <taxon>Clostridia</taxon>
        <taxon>Lachnospirales</taxon>
        <taxon>Lachnospiraceae</taxon>
        <taxon>Agathobacter</taxon>
    </lineage>
</organism>
<dbReference type="Proteomes" id="UP000224563">
    <property type="component" value="Unassembled WGS sequence"/>
</dbReference>
<dbReference type="InterPro" id="IPR029063">
    <property type="entry name" value="SAM-dependent_MTases_sf"/>
</dbReference>
<evidence type="ECO:0000313" key="1">
    <source>
        <dbReference type="EMBL" id="PHU37946.1"/>
    </source>
</evidence>
<proteinExistence type="predicted"/>
<dbReference type="Gene3D" id="3.40.50.150">
    <property type="entry name" value="Vaccinia Virus protein VP39"/>
    <property type="match status" value="1"/>
</dbReference>
<name>A0A2G3E3T8_9FIRM</name>
<sequence>YAFTEQGIYMLATVLKGEVVRVLKPGGPLFASVLHPCFDGNYDTGIGRQGQGIERQVIVKNYFEPREWEKRHFIKEQFL</sequence>
<protein>
    <submittedName>
        <fullName evidence="1">Uncharacterized protein</fullName>
    </submittedName>
</protein>
<keyword evidence="2" id="KW-1185">Reference proteome</keyword>
<gene>
    <name evidence="1" type="ORF">CSX02_05250</name>
</gene>
<feature type="non-terminal residue" evidence="1">
    <location>
        <position position="1"/>
    </location>
</feature>
<comment type="caution">
    <text evidence="1">The sequence shown here is derived from an EMBL/GenBank/DDBJ whole genome shotgun (WGS) entry which is preliminary data.</text>
</comment>
<reference evidence="1 2" key="2">
    <citation type="submission" date="2017-10" db="EMBL/GenBank/DDBJ databases">
        <authorList>
            <person name="Banno H."/>
            <person name="Chua N.-H."/>
        </authorList>
    </citation>
    <scope>NUCLEOTIDE SEQUENCE [LARGE SCALE GENOMIC DNA]</scope>
    <source>
        <strain evidence="1 2">JK623</strain>
    </source>
</reference>
<dbReference type="AlphaFoldDB" id="A0A2G3E3T8"/>